<sequence>MHAGAGRYVRVVNELQGTLEEIGGFSPDRAMAALALDGKKSQGAGGRGRSVQWELRRLRTEAEERALAILRERKAAASGGDAVRKLPVVDSDWYDADYYLREILEGIEEVAPPSVASLTLNLSWPPNHPSPMESPRRCFRHQLPPQTDPPLLRRLKRWGGRPMLGRRRLPPHRALPWQTDKATLFTWVSYKWEQREVALPLPLLAAEDDDEPFCADTVFPVGRHSSLAWVDLLQGILIYCHSDKRFEFIELPTDADAKLTRKRNCPERYRSMCCFNGGDTFKFVAMDGFNKGDSPSPLAEVVLKIWTLSLVNPKSRDGFRQWRPFKSVRIGDFWCNQLYKDVSFIPTFPVISTVDHDIIYVTVTNYKYNRQHAMWEPTQFYVLSLDMRLCKVVSSFKIPDRGGFVADQMIITSHFTNYQTRREEYRRSPSRGKEVADEEESRSNPAAWTSLWISSGKETST</sequence>
<dbReference type="PANTHER" id="PTHR33086:SF52">
    <property type="entry name" value="OS09G0128900 PROTEIN"/>
    <property type="match status" value="1"/>
</dbReference>
<feature type="compositionally biased region" description="Basic and acidic residues" evidence="1">
    <location>
        <begin position="422"/>
        <end position="435"/>
    </location>
</feature>
<dbReference type="PANTHER" id="PTHR33086">
    <property type="entry name" value="OS05G0468200 PROTEIN-RELATED"/>
    <property type="match status" value="1"/>
</dbReference>
<dbReference type="EMBL" id="JACEFO010002617">
    <property type="protein sequence ID" value="KAF8654015.1"/>
    <property type="molecule type" value="Genomic_DNA"/>
</dbReference>
<dbReference type="AlphaFoldDB" id="A0A835A445"/>
<dbReference type="Pfam" id="PF07762">
    <property type="entry name" value="DUF1618"/>
    <property type="match status" value="1"/>
</dbReference>
<dbReference type="Proteomes" id="UP000636709">
    <property type="component" value="Unassembled WGS sequence"/>
</dbReference>
<accession>A0A835A445</accession>
<evidence type="ECO:0000313" key="4">
    <source>
        <dbReference type="Proteomes" id="UP000636709"/>
    </source>
</evidence>
<reference evidence="3" key="1">
    <citation type="submission" date="2020-07" db="EMBL/GenBank/DDBJ databases">
        <title>Genome sequence and genetic diversity analysis of an under-domesticated orphan crop, white fonio (Digitaria exilis).</title>
        <authorList>
            <person name="Bennetzen J.L."/>
            <person name="Chen S."/>
            <person name="Ma X."/>
            <person name="Wang X."/>
            <person name="Yssel A.E.J."/>
            <person name="Chaluvadi S.R."/>
            <person name="Johnson M."/>
            <person name="Gangashetty P."/>
            <person name="Hamidou F."/>
            <person name="Sanogo M.D."/>
            <person name="Zwaenepoel A."/>
            <person name="Wallace J."/>
            <person name="Van De Peer Y."/>
            <person name="Van Deynze A."/>
        </authorList>
    </citation>
    <scope>NUCLEOTIDE SEQUENCE</scope>
    <source>
        <tissue evidence="3">Leaves</tissue>
    </source>
</reference>
<organism evidence="3 4">
    <name type="scientific">Digitaria exilis</name>
    <dbReference type="NCBI Taxonomy" id="1010633"/>
    <lineage>
        <taxon>Eukaryota</taxon>
        <taxon>Viridiplantae</taxon>
        <taxon>Streptophyta</taxon>
        <taxon>Embryophyta</taxon>
        <taxon>Tracheophyta</taxon>
        <taxon>Spermatophyta</taxon>
        <taxon>Magnoliopsida</taxon>
        <taxon>Liliopsida</taxon>
        <taxon>Poales</taxon>
        <taxon>Poaceae</taxon>
        <taxon>PACMAD clade</taxon>
        <taxon>Panicoideae</taxon>
        <taxon>Panicodae</taxon>
        <taxon>Paniceae</taxon>
        <taxon>Anthephorinae</taxon>
        <taxon>Digitaria</taxon>
    </lineage>
</organism>
<evidence type="ECO:0000259" key="2">
    <source>
        <dbReference type="Pfam" id="PF07762"/>
    </source>
</evidence>
<feature type="domain" description="DUF1618" evidence="2">
    <location>
        <begin position="229"/>
        <end position="360"/>
    </location>
</feature>
<evidence type="ECO:0000313" key="3">
    <source>
        <dbReference type="EMBL" id="KAF8654015.1"/>
    </source>
</evidence>
<protein>
    <recommendedName>
        <fullName evidence="2">DUF1618 domain-containing protein</fullName>
    </recommendedName>
</protein>
<comment type="caution">
    <text evidence="3">The sequence shown here is derived from an EMBL/GenBank/DDBJ whole genome shotgun (WGS) entry which is preliminary data.</text>
</comment>
<name>A0A835A445_9POAL</name>
<feature type="compositionally biased region" description="Polar residues" evidence="1">
    <location>
        <begin position="443"/>
        <end position="461"/>
    </location>
</feature>
<feature type="region of interest" description="Disordered" evidence="1">
    <location>
        <begin position="422"/>
        <end position="461"/>
    </location>
</feature>
<keyword evidence="4" id="KW-1185">Reference proteome</keyword>
<proteinExistence type="predicted"/>
<evidence type="ECO:0000256" key="1">
    <source>
        <dbReference type="SAM" id="MobiDB-lite"/>
    </source>
</evidence>
<dbReference type="InterPro" id="IPR011676">
    <property type="entry name" value="DUF1618"/>
</dbReference>
<gene>
    <name evidence="3" type="ORF">HU200_062157</name>
</gene>